<dbReference type="EMBL" id="GGEC01000332">
    <property type="protein sequence ID" value="MBW80815.1"/>
    <property type="molecule type" value="Transcribed_RNA"/>
</dbReference>
<name>A0A2P2IHW9_RHIMU</name>
<organism evidence="2">
    <name type="scientific">Rhizophora mucronata</name>
    <name type="common">Asiatic mangrove</name>
    <dbReference type="NCBI Taxonomy" id="61149"/>
    <lineage>
        <taxon>Eukaryota</taxon>
        <taxon>Viridiplantae</taxon>
        <taxon>Streptophyta</taxon>
        <taxon>Embryophyta</taxon>
        <taxon>Tracheophyta</taxon>
        <taxon>Spermatophyta</taxon>
        <taxon>Magnoliopsida</taxon>
        <taxon>eudicotyledons</taxon>
        <taxon>Gunneridae</taxon>
        <taxon>Pentapetalae</taxon>
        <taxon>rosids</taxon>
        <taxon>fabids</taxon>
        <taxon>Malpighiales</taxon>
        <taxon>Rhizophoraceae</taxon>
        <taxon>Rhizophora</taxon>
    </lineage>
</organism>
<evidence type="ECO:0000313" key="2">
    <source>
        <dbReference type="EMBL" id="MBW80815.1"/>
    </source>
</evidence>
<dbReference type="PANTHER" id="PTHR46371">
    <property type="entry name" value="OS04G0464100 PROTEIN"/>
    <property type="match status" value="1"/>
</dbReference>
<accession>A0A2P2IHW9</accession>
<protein>
    <submittedName>
        <fullName evidence="2">Uncharacterized protein LOC105629982</fullName>
    </submittedName>
</protein>
<sequence>MKQKIVIRVSGMTNQKSRSKVLKMTAGFPGVQSVALAGNDKTEIEAIGDEVDVVKLTILVRTKLAKPFCWLSHKMSHAELLTVSPVEEKKEEKKDEGESNPPLALSGSSSIPYCVFYDPYPSPCSIL</sequence>
<feature type="region of interest" description="Disordered" evidence="1">
    <location>
        <begin position="85"/>
        <end position="110"/>
    </location>
</feature>
<reference evidence="2" key="1">
    <citation type="submission" date="2018-02" db="EMBL/GenBank/DDBJ databases">
        <title>Rhizophora mucronata_Transcriptome.</title>
        <authorList>
            <person name="Meera S.P."/>
            <person name="Sreeshan A."/>
            <person name="Augustine A."/>
        </authorList>
    </citation>
    <scope>NUCLEOTIDE SEQUENCE</scope>
    <source>
        <tissue evidence="2">Leaf</tissue>
    </source>
</reference>
<feature type="compositionally biased region" description="Basic and acidic residues" evidence="1">
    <location>
        <begin position="86"/>
        <end position="97"/>
    </location>
</feature>
<dbReference type="Gene3D" id="3.30.70.100">
    <property type="match status" value="1"/>
</dbReference>
<dbReference type="InterPro" id="IPR044296">
    <property type="entry name" value="HIPP46"/>
</dbReference>
<evidence type="ECO:0000256" key="1">
    <source>
        <dbReference type="SAM" id="MobiDB-lite"/>
    </source>
</evidence>
<proteinExistence type="predicted"/>
<dbReference type="AlphaFoldDB" id="A0A2P2IHW9"/>